<dbReference type="Proteomes" id="UP001251217">
    <property type="component" value="Unassembled WGS sequence"/>
</dbReference>
<accession>A0ABU1XNE8</accession>
<protein>
    <recommendedName>
        <fullName evidence="3">TetR family transcriptional regulator</fullName>
    </recommendedName>
</protein>
<sequence>MSASGEMIQVRPRPIVQEAIDAASAACDCTGTRALRVVLHAGVSAMWLAIRATPQRQVHTLDLTISALRRRWEGEAGCSGLSAAEWLRDLDAEVGAALDACAERSNTQWIEPVTAISAYVLAVFQGAVLRWLADGDDETTLVVLDDLVSTLITKAVDR</sequence>
<evidence type="ECO:0000313" key="2">
    <source>
        <dbReference type="Proteomes" id="UP001251217"/>
    </source>
</evidence>
<comment type="caution">
    <text evidence="1">The sequence shown here is derived from an EMBL/GenBank/DDBJ whole genome shotgun (WGS) entry which is preliminary data.</text>
</comment>
<dbReference type="RefSeq" id="WP_245660345.1">
    <property type="nucleotide sequence ID" value="NZ_JAVDWW010000011.1"/>
</dbReference>
<proteinExistence type="predicted"/>
<gene>
    <name evidence="1" type="ORF">J2W56_005825</name>
</gene>
<name>A0ABU1XNE8_9NOCA</name>
<dbReference type="EMBL" id="JAVDWW010000011">
    <property type="protein sequence ID" value="MDR7172064.1"/>
    <property type="molecule type" value="Genomic_DNA"/>
</dbReference>
<organism evidence="1 2">
    <name type="scientific">Nocardia kruczakiae</name>
    <dbReference type="NCBI Taxonomy" id="261477"/>
    <lineage>
        <taxon>Bacteria</taxon>
        <taxon>Bacillati</taxon>
        <taxon>Actinomycetota</taxon>
        <taxon>Actinomycetes</taxon>
        <taxon>Mycobacteriales</taxon>
        <taxon>Nocardiaceae</taxon>
        <taxon>Nocardia</taxon>
    </lineage>
</organism>
<reference evidence="1 2" key="1">
    <citation type="submission" date="2023-07" db="EMBL/GenBank/DDBJ databases">
        <title>Sorghum-associated microbial communities from plants grown in Nebraska, USA.</title>
        <authorList>
            <person name="Schachtman D."/>
        </authorList>
    </citation>
    <scope>NUCLEOTIDE SEQUENCE [LARGE SCALE GENOMIC DNA]</scope>
    <source>
        <strain evidence="1 2">4272</strain>
    </source>
</reference>
<evidence type="ECO:0000313" key="1">
    <source>
        <dbReference type="EMBL" id="MDR7172064.1"/>
    </source>
</evidence>
<keyword evidence="2" id="KW-1185">Reference proteome</keyword>
<evidence type="ECO:0008006" key="3">
    <source>
        <dbReference type="Google" id="ProtNLM"/>
    </source>
</evidence>